<name>A0A0G1VMC0_9BACT</name>
<accession>A0A0G1VMC0</accession>
<dbReference type="EMBL" id="LCOD01000002">
    <property type="protein sequence ID" value="KKU71180.1"/>
    <property type="molecule type" value="Genomic_DNA"/>
</dbReference>
<sequence length="23" mass="2558">KRANLIDTLEVLAKATVEKMGEQ</sequence>
<proteinExistence type="predicted"/>
<comment type="caution">
    <text evidence="1">The sequence shown here is derived from an EMBL/GenBank/DDBJ whole genome shotgun (WGS) entry which is preliminary data.</text>
</comment>
<reference evidence="1 2" key="1">
    <citation type="journal article" date="2015" name="Nature">
        <title>rRNA introns, odd ribosomes, and small enigmatic genomes across a large radiation of phyla.</title>
        <authorList>
            <person name="Brown C.T."/>
            <person name="Hug L.A."/>
            <person name="Thomas B.C."/>
            <person name="Sharon I."/>
            <person name="Castelle C.J."/>
            <person name="Singh A."/>
            <person name="Wilkins M.J."/>
            <person name="Williams K.H."/>
            <person name="Banfield J.F."/>
        </authorList>
    </citation>
    <scope>NUCLEOTIDE SEQUENCE [LARGE SCALE GENOMIC DNA]</scope>
</reference>
<protein>
    <submittedName>
        <fullName evidence="1">Uncharacterized protein</fullName>
    </submittedName>
</protein>
<evidence type="ECO:0000313" key="2">
    <source>
        <dbReference type="Proteomes" id="UP000034575"/>
    </source>
</evidence>
<gene>
    <name evidence="1" type="ORF">UX95_C0002G0001</name>
</gene>
<organism evidence="1 2">
    <name type="scientific">Candidatus Woesebacteria bacterium GW2011_GWD1_47_21</name>
    <dbReference type="NCBI Taxonomy" id="1618594"/>
    <lineage>
        <taxon>Bacteria</taxon>
        <taxon>Candidatus Woeseibacteriota</taxon>
    </lineage>
</organism>
<dbReference type="AlphaFoldDB" id="A0A0G1VMC0"/>
<evidence type="ECO:0000313" key="1">
    <source>
        <dbReference type="EMBL" id="KKU71180.1"/>
    </source>
</evidence>
<dbReference type="Proteomes" id="UP000034575">
    <property type="component" value="Unassembled WGS sequence"/>
</dbReference>
<feature type="non-terminal residue" evidence="1">
    <location>
        <position position="1"/>
    </location>
</feature>